<comment type="caution">
    <text evidence="1">The sequence shown here is derived from an EMBL/GenBank/DDBJ whole genome shotgun (WGS) entry which is preliminary data.</text>
</comment>
<name>A0A0G1MEJ5_9BACT</name>
<evidence type="ECO:0000313" key="2">
    <source>
        <dbReference type="Proteomes" id="UP000033999"/>
    </source>
</evidence>
<evidence type="ECO:0000313" key="1">
    <source>
        <dbReference type="EMBL" id="KKU06517.1"/>
    </source>
</evidence>
<dbReference type="AlphaFoldDB" id="A0A0G1MEJ5"/>
<reference evidence="1 2" key="1">
    <citation type="journal article" date="2015" name="Nature">
        <title>rRNA introns, odd ribosomes, and small enigmatic genomes across a large radiation of phyla.</title>
        <authorList>
            <person name="Brown C.T."/>
            <person name="Hug L.A."/>
            <person name="Thomas B.C."/>
            <person name="Sharon I."/>
            <person name="Castelle C.J."/>
            <person name="Singh A."/>
            <person name="Wilkins M.J."/>
            <person name="Williams K.H."/>
            <person name="Banfield J.F."/>
        </authorList>
    </citation>
    <scope>NUCLEOTIDE SEQUENCE [LARGE SCALE GENOMIC DNA]</scope>
</reference>
<gene>
    <name evidence="1" type="ORF">UX10_C0030G0003</name>
</gene>
<sequence length="231" mass="26612">MSTDEPFHGDVHHSDLFILNVDALYGRLLVRAPISSIGELDRLRLPDGTYFCDATPRRLEEEDVALVNGRIVLAQDAVYYLRSHDYLSFFHLSLARARKVLRIFEQLNPSAYHERLGSLYNGTSHSIAQAKDLYLMELINYRILVENVSVLMAVSAEETSLQKNPLAGMATRFSTRVLARDYLARVYQRMRVLVKRARTGRIKNEEIDEYVDLRLEAIALELLMEDPEWPQ</sequence>
<accession>A0A0G1MEJ5</accession>
<dbReference type="Proteomes" id="UP000033999">
    <property type="component" value="Unassembled WGS sequence"/>
</dbReference>
<organism evidence="1 2">
    <name type="scientific">Candidatus Magasanikbacteria bacterium GW2011_GWA2_45_39</name>
    <dbReference type="NCBI Taxonomy" id="1619041"/>
    <lineage>
        <taxon>Bacteria</taxon>
        <taxon>Candidatus Magasanikiibacteriota</taxon>
    </lineage>
</organism>
<dbReference type="EMBL" id="LCKX01000030">
    <property type="protein sequence ID" value="KKU06517.1"/>
    <property type="molecule type" value="Genomic_DNA"/>
</dbReference>
<protein>
    <submittedName>
        <fullName evidence="1">Uncharacterized protein</fullName>
    </submittedName>
</protein>
<proteinExistence type="predicted"/>